<dbReference type="GO" id="GO:0051017">
    <property type="term" value="P:actin filament bundle assembly"/>
    <property type="evidence" value="ECO:0007669"/>
    <property type="project" value="TreeGrafter"/>
</dbReference>
<dbReference type="PROSITE" id="PS51318">
    <property type="entry name" value="TAT"/>
    <property type="match status" value="1"/>
</dbReference>
<dbReference type="AlphaFoldDB" id="A0A4V2Y3U5"/>
<dbReference type="InterPro" id="IPR029058">
    <property type="entry name" value="AB_hydrolase_fold"/>
</dbReference>
<dbReference type="PANTHER" id="PTHR10551:SF9">
    <property type="entry name" value="FASCIN-2"/>
    <property type="match status" value="1"/>
</dbReference>
<keyword evidence="4" id="KW-1185">Reference proteome</keyword>
<evidence type="ECO:0000313" key="4">
    <source>
        <dbReference type="Proteomes" id="UP000295345"/>
    </source>
</evidence>
<dbReference type="InterPro" id="IPR041127">
    <property type="entry name" value="PET_hydrolase/cutinase-like"/>
</dbReference>
<dbReference type="SUPFAM" id="SSF53474">
    <property type="entry name" value="alpha/beta-Hydrolases"/>
    <property type="match status" value="1"/>
</dbReference>
<dbReference type="GO" id="GO:0005737">
    <property type="term" value="C:cytoplasm"/>
    <property type="evidence" value="ECO:0007669"/>
    <property type="project" value="TreeGrafter"/>
</dbReference>
<dbReference type="InterPro" id="IPR008999">
    <property type="entry name" value="Actin-crosslinking"/>
</dbReference>
<dbReference type="InterPro" id="IPR006311">
    <property type="entry name" value="TAT_signal"/>
</dbReference>
<evidence type="ECO:0000313" key="3">
    <source>
        <dbReference type="EMBL" id="TDC77885.1"/>
    </source>
</evidence>
<accession>A0A4V2Y3U5</accession>
<protein>
    <submittedName>
        <fullName evidence="3">Mucin-2</fullName>
    </submittedName>
</protein>
<dbReference type="InterPro" id="IPR010431">
    <property type="entry name" value="Fascin"/>
</dbReference>
<comment type="caution">
    <text evidence="3">The sequence shown here is derived from an EMBL/GenBank/DDBJ whole genome shotgun (WGS) entry which is preliminary data.</text>
</comment>
<dbReference type="CDD" id="cd00257">
    <property type="entry name" value="beta-trefoil_FSCN-like"/>
    <property type="match status" value="1"/>
</dbReference>
<dbReference type="Pfam" id="PF03403">
    <property type="entry name" value="PAF-AH_p_II"/>
    <property type="match status" value="1"/>
</dbReference>
<evidence type="ECO:0000256" key="1">
    <source>
        <dbReference type="SAM" id="SignalP"/>
    </source>
</evidence>
<keyword evidence="1" id="KW-0732">Signal</keyword>
<dbReference type="GO" id="GO:0051015">
    <property type="term" value="F:actin filament binding"/>
    <property type="evidence" value="ECO:0007669"/>
    <property type="project" value="InterPro"/>
</dbReference>
<feature type="signal peptide" evidence="1">
    <location>
        <begin position="1"/>
        <end position="32"/>
    </location>
</feature>
<dbReference type="Pfam" id="PF12740">
    <property type="entry name" value="PETase"/>
    <property type="match status" value="1"/>
</dbReference>
<name>A0A4V2Y3U5_9ACTN</name>
<dbReference type="PANTHER" id="PTHR10551">
    <property type="entry name" value="FASCIN"/>
    <property type="match status" value="1"/>
</dbReference>
<reference evidence="3 4" key="1">
    <citation type="submission" date="2019-03" db="EMBL/GenBank/DDBJ databases">
        <title>Draft genome sequences of novel Actinobacteria.</title>
        <authorList>
            <person name="Sahin N."/>
            <person name="Ay H."/>
            <person name="Saygin H."/>
        </authorList>
    </citation>
    <scope>NUCLEOTIDE SEQUENCE [LARGE SCALE GENOMIC DNA]</scope>
    <source>
        <strain evidence="3 4">DSM 41900</strain>
    </source>
</reference>
<gene>
    <name evidence="3" type="ORF">E1283_06340</name>
</gene>
<organism evidence="3 4">
    <name type="scientific">Streptomyces hainanensis</name>
    <dbReference type="NCBI Taxonomy" id="402648"/>
    <lineage>
        <taxon>Bacteria</taxon>
        <taxon>Bacillati</taxon>
        <taxon>Actinomycetota</taxon>
        <taxon>Actinomycetes</taxon>
        <taxon>Kitasatosporales</taxon>
        <taxon>Streptomycetaceae</taxon>
        <taxon>Streptomyces</taxon>
    </lineage>
</organism>
<feature type="domain" description="PET hydrolase/cutinase-like" evidence="2">
    <location>
        <begin position="144"/>
        <end position="285"/>
    </location>
</feature>
<dbReference type="GO" id="GO:0015629">
    <property type="term" value="C:actin cytoskeleton"/>
    <property type="evidence" value="ECO:0007669"/>
    <property type="project" value="TreeGrafter"/>
</dbReference>
<dbReference type="GO" id="GO:0016477">
    <property type="term" value="P:cell migration"/>
    <property type="evidence" value="ECO:0007669"/>
    <property type="project" value="TreeGrafter"/>
</dbReference>
<dbReference type="Gene3D" id="2.80.10.50">
    <property type="match status" value="1"/>
</dbReference>
<sequence>MPIRRRTLLGTFLGLSAAGAGAPLLGAGPARAATSSLDAPTQRFAIGVREYAWSRGSRRLVTRIFYPATGSPGGNPVPNAPVAGGVFPVVEFSHGLGGNPESYAPLVRPLAEAGFVVPAPVFPTTSSGTPGNIQDVYNGNQSMDVSEVITRTLALNTTAGDPLNGRLDTTVGVGVAGHSLGGMTTHGLLTAWPDERIAAAVPFACVDMGNPSSRVTANVLFVHGDQDPICQYSSARQAYAELPAPKAFLTHRGTGHDQYIWSGYNHTQTVATYVDWMRWSLYADTAARDRLPADATSGTTTTTWESTLTPPLPGTVVSLRSRANNQYVCAENGGAGQLVANRASVGPWEQFDLVDLGGGGIALRSHANSQYVCAENAGAGQLVANRTSVGPWETFQRVNNADGTVSLRAQVNSRYVTAPNGGAQPLIANATTIGTSESFDLVTG</sequence>
<dbReference type="SUPFAM" id="SSF50405">
    <property type="entry name" value="Actin-crosslinking proteins"/>
    <property type="match status" value="1"/>
</dbReference>
<dbReference type="Proteomes" id="UP000295345">
    <property type="component" value="Unassembled WGS sequence"/>
</dbReference>
<dbReference type="RefSeq" id="WP_132816893.1">
    <property type="nucleotide sequence ID" value="NZ_SMKI01000044.1"/>
</dbReference>
<proteinExistence type="predicted"/>
<dbReference type="Gene3D" id="3.40.50.1820">
    <property type="entry name" value="alpha/beta hydrolase"/>
    <property type="match status" value="1"/>
</dbReference>
<feature type="chain" id="PRO_5020477335" evidence="1">
    <location>
        <begin position="33"/>
        <end position="444"/>
    </location>
</feature>
<evidence type="ECO:0000259" key="2">
    <source>
        <dbReference type="Pfam" id="PF12740"/>
    </source>
</evidence>
<dbReference type="OrthoDB" id="5243890at2"/>
<dbReference type="EMBL" id="SMKI01000044">
    <property type="protein sequence ID" value="TDC77885.1"/>
    <property type="molecule type" value="Genomic_DNA"/>
</dbReference>
<dbReference type="GO" id="GO:0007163">
    <property type="term" value="P:establishment or maintenance of cell polarity"/>
    <property type="evidence" value="ECO:0007669"/>
    <property type="project" value="TreeGrafter"/>
</dbReference>